<evidence type="ECO:0000256" key="8">
    <source>
        <dbReference type="SAM" id="MobiDB-lite"/>
    </source>
</evidence>
<protein>
    <recommendedName>
        <fullName evidence="9">SRCR domain-containing protein</fullName>
    </recommendedName>
</protein>
<evidence type="ECO:0000256" key="5">
    <source>
        <dbReference type="ARBA" id="ARBA00023157"/>
    </source>
</evidence>
<feature type="compositionally biased region" description="Gly residues" evidence="8">
    <location>
        <begin position="504"/>
        <end position="514"/>
    </location>
</feature>
<dbReference type="SUPFAM" id="SSF56487">
    <property type="entry name" value="SRCR-like"/>
    <property type="match status" value="4"/>
</dbReference>
<keyword evidence="3" id="KW-0732">Signal</keyword>
<keyword evidence="11" id="KW-1185">Reference proteome</keyword>
<sequence>GVSAGAKGSRGAGTLPESRAGLSALFAAGTGELRLVDGGERCAGRVEVKHDGEWGSVCNYDFDWEAVWAAVVCRQLGCGRVAKASVYAPFGQGTGRIWLQPFFCGGDESTLQECPHFGWGRHFCGHNRDVGVTCRSRPAAGDAHAPVPAHPSPPTPAFLPAGFARLVGGDGSCAGRLEVQRGRAWTSVCEDGVDIKAARVVCRELGCGAVLAVPGSGRFEAGKGPLWDGGFNCTGTEPLLAACARRPARGRGCTGHASIICSCKCWGCRGGGGPRTVVCVPPAAPTPFLPQPTQVFGWWARPRLVEGESRCDGRLEVAASPGVWARVPTGLWDAQGAGVVCRQLGCGVPEKVYGVPSLGTAGLRGLRCAGTEENLAQCNVSGTAAVPTGSSRRVRLADGPSRCAGRVEVYVNGTWHSVCRETWGMSDAAVVCRQLGCGTALPATGSARFGPGTGPLWPGTGGCAGTEASLWDCPASARHGCRRGGGAAAAVCSGRCRAPRDRGPGIGGGGGGPGRAIPSATRTSPVAWPEWGGGHSQAPAMTSSSLLSTPVAVPDTPALPKHGPPDGYDDAVAVTEESPAPDTGDISEGVAQGSWSCDQPTGKRGHSHPGDPPLGPGGGSAAVAGGEQAANPWGLRQDPSQGLAGGARSRPPHPKGTGLCCPLRWELPPAKSPRSHRGPPDTAPGEHRL</sequence>
<dbReference type="GO" id="GO:0031638">
    <property type="term" value="P:zymogen activation"/>
    <property type="evidence" value="ECO:0007669"/>
    <property type="project" value="TreeGrafter"/>
</dbReference>
<keyword evidence="5 7" id="KW-1015">Disulfide bond</keyword>
<dbReference type="FunFam" id="3.10.250.10:FF:000013">
    <property type="entry name" value="CD163 molecule like 1"/>
    <property type="match status" value="1"/>
</dbReference>
<feature type="disulfide bond" evidence="7">
    <location>
        <begin position="73"/>
        <end position="134"/>
    </location>
</feature>
<evidence type="ECO:0000256" key="6">
    <source>
        <dbReference type="ARBA" id="ARBA00023180"/>
    </source>
</evidence>
<feature type="disulfide bond" evidence="7">
    <location>
        <begin position="189"/>
        <end position="253"/>
    </location>
</feature>
<dbReference type="FunFam" id="3.10.250.10:FF:000009">
    <property type="entry name" value="WC1"/>
    <property type="match status" value="1"/>
</dbReference>
<dbReference type="FunFam" id="3.10.250.10:FF:000002">
    <property type="entry name" value="Scavenger receptor cysteine-rich type 1 protein M130"/>
    <property type="match status" value="1"/>
</dbReference>
<dbReference type="GO" id="GO:0005886">
    <property type="term" value="C:plasma membrane"/>
    <property type="evidence" value="ECO:0007669"/>
    <property type="project" value="TreeGrafter"/>
</dbReference>
<accession>A0A8B9S1E6</accession>
<dbReference type="InterPro" id="IPR036772">
    <property type="entry name" value="SRCR-like_dom_sf"/>
</dbReference>
<dbReference type="Ensembl" id="ENSANIT00000025111.1">
    <property type="protein sequence ID" value="ENSANIP00000024301.1"/>
    <property type="gene ID" value="ENSANIG00000016445.1"/>
</dbReference>
<feature type="compositionally biased region" description="Low complexity" evidence="8">
    <location>
        <begin position="621"/>
        <end position="632"/>
    </location>
</feature>
<dbReference type="PRINTS" id="PR00258">
    <property type="entry name" value="SPERACTRCPTR"/>
</dbReference>
<evidence type="ECO:0000256" key="1">
    <source>
        <dbReference type="ARBA" id="ARBA00004613"/>
    </source>
</evidence>
<keyword evidence="2" id="KW-0964">Secreted</keyword>
<feature type="disulfide bond" evidence="7">
    <location>
        <begin position="463"/>
        <end position="473"/>
    </location>
</feature>
<name>A0A8B9S1E6_9AVES</name>
<feature type="disulfide bond" evidence="7">
    <location>
        <begin position="368"/>
        <end position="378"/>
    </location>
</feature>
<dbReference type="Proteomes" id="UP000694541">
    <property type="component" value="Unplaced"/>
</dbReference>
<evidence type="ECO:0000256" key="2">
    <source>
        <dbReference type="ARBA" id="ARBA00022525"/>
    </source>
</evidence>
<comment type="subcellular location">
    <subcellularLocation>
        <location evidence="1">Secreted</location>
    </subcellularLocation>
</comment>
<dbReference type="PROSITE" id="PS50287">
    <property type="entry name" value="SRCR_2"/>
    <property type="match status" value="4"/>
</dbReference>
<feature type="domain" description="SRCR" evidence="9">
    <location>
        <begin position="302"/>
        <end position="378"/>
    </location>
</feature>
<dbReference type="SMART" id="SM00202">
    <property type="entry name" value="SR"/>
    <property type="match status" value="4"/>
</dbReference>
<evidence type="ECO:0000256" key="3">
    <source>
        <dbReference type="ARBA" id="ARBA00022729"/>
    </source>
</evidence>
<reference evidence="10" key="1">
    <citation type="submission" date="2025-08" db="UniProtKB">
        <authorList>
            <consortium name="Ensembl"/>
        </authorList>
    </citation>
    <scope>IDENTIFICATION</scope>
</reference>
<dbReference type="Pfam" id="PF00530">
    <property type="entry name" value="SRCR"/>
    <property type="match status" value="4"/>
</dbReference>
<evidence type="ECO:0000313" key="10">
    <source>
        <dbReference type="Ensembl" id="ENSANIP00000024301.1"/>
    </source>
</evidence>
<keyword evidence="6" id="KW-0325">Glycoprotein</keyword>
<feature type="disulfide bond" evidence="7">
    <location>
        <begin position="233"/>
        <end position="243"/>
    </location>
</feature>
<feature type="compositionally biased region" description="Polar residues" evidence="8">
    <location>
        <begin position="539"/>
        <end position="548"/>
    </location>
</feature>
<evidence type="ECO:0000256" key="4">
    <source>
        <dbReference type="ARBA" id="ARBA00022737"/>
    </source>
</evidence>
<keyword evidence="4" id="KW-0677">Repeat</keyword>
<dbReference type="GO" id="GO:0004252">
    <property type="term" value="F:serine-type endopeptidase activity"/>
    <property type="evidence" value="ECO:0007669"/>
    <property type="project" value="TreeGrafter"/>
</dbReference>
<dbReference type="PROSITE" id="PS00420">
    <property type="entry name" value="SRCR_1"/>
    <property type="match status" value="1"/>
</dbReference>
<dbReference type="GO" id="GO:0005615">
    <property type="term" value="C:extracellular space"/>
    <property type="evidence" value="ECO:0007669"/>
    <property type="project" value="TreeGrafter"/>
</dbReference>
<feature type="disulfide bond" evidence="7">
    <location>
        <begin position="104"/>
        <end position="114"/>
    </location>
</feature>
<proteinExistence type="predicted"/>
<evidence type="ECO:0000256" key="7">
    <source>
        <dbReference type="PROSITE-ProRule" id="PRU00196"/>
    </source>
</evidence>
<reference evidence="10" key="2">
    <citation type="submission" date="2025-09" db="UniProtKB">
        <authorList>
            <consortium name="Ensembl"/>
        </authorList>
    </citation>
    <scope>IDENTIFICATION</scope>
</reference>
<dbReference type="InterPro" id="IPR001190">
    <property type="entry name" value="SRCR"/>
</dbReference>
<feature type="domain" description="SRCR" evidence="9">
    <location>
        <begin position="164"/>
        <end position="262"/>
    </location>
</feature>
<evidence type="ECO:0000259" key="9">
    <source>
        <dbReference type="PROSITE" id="PS50287"/>
    </source>
</evidence>
<dbReference type="Gene3D" id="3.10.250.10">
    <property type="entry name" value="SRCR-like domain"/>
    <property type="match status" value="4"/>
</dbReference>
<organism evidence="10 11">
    <name type="scientific">Accipiter nisus</name>
    <name type="common">Eurasian sparrowhawk</name>
    <dbReference type="NCBI Taxonomy" id="211598"/>
    <lineage>
        <taxon>Eukaryota</taxon>
        <taxon>Metazoa</taxon>
        <taxon>Chordata</taxon>
        <taxon>Craniata</taxon>
        <taxon>Vertebrata</taxon>
        <taxon>Euteleostomi</taxon>
        <taxon>Archelosauria</taxon>
        <taxon>Archosauria</taxon>
        <taxon>Dinosauria</taxon>
        <taxon>Saurischia</taxon>
        <taxon>Theropoda</taxon>
        <taxon>Coelurosauria</taxon>
        <taxon>Aves</taxon>
        <taxon>Neognathae</taxon>
        <taxon>Neoaves</taxon>
        <taxon>Telluraves</taxon>
        <taxon>Accipitrimorphae</taxon>
        <taxon>Accipitriformes</taxon>
        <taxon>Accipitridae</taxon>
        <taxon>Accipitrinae</taxon>
        <taxon>Accipiter</taxon>
    </lineage>
</organism>
<dbReference type="PANTHER" id="PTHR48071">
    <property type="entry name" value="SRCR DOMAIN-CONTAINING PROTEIN"/>
    <property type="match status" value="1"/>
</dbReference>
<feature type="domain" description="SRCR" evidence="9">
    <location>
        <begin position="33"/>
        <end position="135"/>
    </location>
</feature>
<evidence type="ECO:0000313" key="11">
    <source>
        <dbReference type="Proteomes" id="UP000694541"/>
    </source>
</evidence>
<dbReference type="PANTHER" id="PTHR48071:SF15">
    <property type="entry name" value="SRCR DOMAIN-CONTAINING PROTEIN"/>
    <property type="match status" value="1"/>
</dbReference>
<dbReference type="AlphaFoldDB" id="A0A8B9S1E6"/>
<feature type="domain" description="SRCR" evidence="9">
    <location>
        <begin position="394"/>
        <end position="493"/>
    </location>
</feature>
<feature type="region of interest" description="Disordered" evidence="8">
    <location>
        <begin position="500"/>
        <end position="689"/>
    </location>
</feature>
<comment type="caution">
    <text evidence="7">Lacks conserved residue(s) required for the propagation of feature annotation.</text>
</comment>